<feature type="domain" description="BPTI/Kunitz inhibitor" evidence="2">
    <location>
        <begin position="23"/>
        <end position="76"/>
    </location>
</feature>
<feature type="signal peptide" evidence="1">
    <location>
        <begin position="1"/>
        <end position="16"/>
    </location>
</feature>
<dbReference type="InterPro" id="IPR036880">
    <property type="entry name" value="Kunitz_BPTI_sf"/>
</dbReference>
<accession>A0AA36DSL5</accession>
<dbReference type="PROSITE" id="PS00280">
    <property type="entry name" value="BPTI_KUNITZ_1"/>
    <property type="match status" value="1"/>
</dbReference>
<dbReference type="Gene3D" id="4.10.410.10">
    <property type="entry name" value="Pancreatic trypsin inhibitor Kunitz domain"/>
    <property type="match status" value="1"/>
</dbReference>
<evidence type="ECO:0000259" key="2">
    <source>
        <dbReference type="PROSITE" id="PS50279"/>
    </source>
</evidence>
<organism evidence="3 4">
    <name type="scientific">Cylicocyclus nassatus</name>
    <name type="common">Nematode worm</name>
    <dbReference type="NCBI Taxonomy" id="53992"/>
    <lineage>
        <taxon>Eukaryota</taxon>
        <taxon>Metazoa</taxon>
        <taxon>Ecdysozoa</taxon>
        <taxon>Nematoda</taxon>
        <taxon>Chromadorea</taxon>
        <taxon>Rhabditida</taxon>
        <taxon>Rhabditina</taxon>
        <taxon>Rhabditomorpha</taxon>
        <taxon>Strongyloidea</taxon>
        <taxon>Strongylidae</taxon>
        <taxon>Cylicocyclus</taxon>
    </lineage>
</organism>
<dbReference type="Pfam" id="PF00014">
    <property type="entry name" value="Kunitz_BPTI"/>
    <property type="match status" value="1"/>
</dbReference>
<dbReference type="InterPro" id="IPR020901">
    <property type="entry name" value="Prtase_inh_Kunz-CS"/>
</dbReference>
<name>A0AA36DSL5_CYLNA</name>
<dbReference type="GO" id="GO:0004867">
    <property type="term" value="F:serine-type endopeptidase inhibitor activity"/>
    <property type="evidence" value="ECO:0007669"/>
    <property type="project" value="InterPro"/>
</dbReference>
<keyword evidence="4" id="KW-1185">Reference proteome</keyword>
<evidence type="ECO:0000256" key="1">
    <source>
        <dbReference type="SAM" id="SignalP"/>
    </source>
</evidence>
<dbReference type="AlphaFoldDB" id="A0AA36DSL5"/>
<keyword evidence="1" id="KW-0732">Signal</keyword>
<dbReference type="CDD" id="cd00109">
    <property type="entry name" value="Kunitz-type"/>
    <property type="match status" value="1"/>
</dbReference>
<dbReference type="InterPro" id="IPR052861">
    <property type="entry name" value="BPTI/Kunitz_domain"/>
</dbReference>
<protein>
    <recommendedName>
        <fullName evidence="2">BPTI/Kunitz inhibitor domain-containing protein</fullName>
    </recommendedName>
</protein>
<dbReference type="SMART" id="SM00131">
    <property type="entry name" value="KU"/>
    <property type="match status" value="1"/>
</dbReference>
<dbReference type="Proteomes" id="UP001176961">
    <property type="component" value="Unassembled WGS sequence"/>
</dbReference>
<dbReference type="InterPro" id="IPR002223">
    <property type="entry name" value="Kunitz_BPTI"/>
</dbReference>
<reference evidence="3" key="1">
    <citation type="submission" date="2023-07" db="EMBL/GenBank/DDBJ databases">
        <authorList>
            <consortium name="CYATHOMIX"/>
        </authorList>
    </citation>
    <scope>NUCLEOTIDE SEQUENCE</scope>
    <source>
        <strain evidence="3">N/A</strain>
    </source>
</reference>
<feature type="chain" id="PRO_5041255727" description="BPTI/Kunitz inhibitor domain-containing protein" evidence="1">
    <location>
        <begin position="17"/>
        <end position="182"/>
    </location>
</feature>
<evidence type="ECO:0000313" key="4">
    <source>
        <dbReference type="Proteomes" id="UP001176961"/>
    </source>
</evidence>
<dbReference type="SUPFAM" id="SSF57362">
    <property type="entry name" value="BPTI-like"/>
    <property type="match status" value="1"/>
</dbReference>
<dbReference type="PANTHER" id="PTHR47248">
    <property type="entry name" value="PROTEIN CBG06772"/>
    <property type="match status" value="1"/>
</dbReference>
<dbReference type="PROSITE" id="PS50279">
    <property type="entry name" value="BPTI_KUNITZ_2"/>
    <property type="match status" value="1"/>
</dbReference>
<dbReference type="PANTHER" id="PTHR47248:SF7">
    <property type="entry name" value="BPTI_KUNITZ INHIBITOR DOMAIN-CONTAINING PROTEIN"/>
    <property type="match status" value="1"/>
</dbReference>
<proteinExistence type="predicted"/>
<gene>
    <name evidence="3" type="ORF">CYNAS_LOCUS4032</name>
</gene>
<evidence type="ECO:0000313" key="3">
    <source>
        <dbReference type="EMBL" id="CAJ0592049.1"/>
    </source>
</evidence>
<dbReference type="EMBL" id="CATQJL010000001">
    <property type="protein sequence ID" value="CAJ0592049.1"/>
    <property type="molecule type" value="Genomic_DNA"/>
</dbReference>
<sequence length="182" mass="20644">MRQLIFFVLVPLLSQALELRHPCNLSVDLGDTNCQNTSSIRYYLDAETLSCLPFRYTGCGGNENNFESPSICHMRCIPMDYHTCPANRPPVKRADGSASCNDEKKCPEGSRCLKGFVVGLCCDIKEIDKYHDDNKPDCGHRKVVTEKLYGFPMTLHGKECEHNFCPKISECRKGHFYAYCCK</sequence>
<comment type="caution">
    <text evidence="3">The sequence shown here is derived from an EMBL/GenBank/DDBJ whole genome shotgun (WGS) entry which is preliminary data.</text>
</comment>